<comment type="caution">
    <text evidence="4">The sequence shown here is derived from an EMBL/GenBank/DDBJ whole genome shotgun (WGS) entry which is preliminary data.</text>
</comment>
<dbReference type="Gene3D" id="3.30.700.10">
    <property type="entry name" value="Glycoprotein, Type 4 Pilin"/>
    <property type="match status" value="1"/>
</dbReference>
<dbReference type="EMBL" id="QEKH01000005">
    <property type="protein sequence ID" value="PVY44736.1"/>
    <property type="molecule type" value="Genomic_DNA"/>
</dbReference>
<reference evidence="4 5" key="1">
    <citation type="submission" date="2018-04" db="EMBL/GenBank/DDBJ databases">
        <title>Genomic Encyclopedia of Type Strains, Phase IV (KMG-IV): sequencing the most valuable type-strain genomes for metagenomic binning, comparative biology and taxonomic classification.</title>
        <authorList>
            <person name="Goeker M."/>
        </authorList>
    </citation>
    <scope>NUCLEOTIDE SEQUENCE [LARGE SCALE GENOMIC DNA]</scope>
    <source>
        <strain evidence="4 5">DSM 14823</strain>
    </source>
</reference>
<dbReference type="SUPFAM" id="SSF54523">
    <property type="entry name" value="Pili subunits"/>
    <property type="match status" value="1"/>
</dbReference>
<dbReference type="InterPro" id="IPR045584">
    <property type="entry name" value="Pilin-like"/>
</dbReference>
<evidence type="ECO:0000256" key="1">
    <source>
        <dbReference type="ARBA" id="ARBA00022481"/>
    </source>
</evidence>
<sequence length="228" mass="25434">MSRIKFTLIELLIVIAIIAILASMLLPALNQAREKAKGAKCLNNVKQLALGMIQYTEDNNGNLMPYSGYGCSLKNSSGDSVIWIGQIARYVGIGLVNNNWYTSQQQGSVWIATPVSPLFQCPSRDSSNNTRDRLFQENYGMNFHMGWATATNNTYLKRVKRPAERLLIADNKRTDGLPILEHRAHFGVRHGNGKGSIVGYGDGHASMFFHTAVESGEHHYMWGKNMKD</sequence>
<keyword evidence="2" id="KW-0812">Transmembrane</keyword>
<keyword evidence="5" id="KW-1185">Reference proteome</keyword>
<dbReference type="PRINTS" id="PR00813">
    <property type="entry name" value="BCTERIALGSPG"/>
</dbReference>
<accession>A0A2U1B7S4</accession>
<evidence type="ECO:0000256" key="2">
    <source>
        <dbReference type="SAM" id="Phobius"/>
    </source>
</evidence>
<organism evidence="4 5">
    <name type="scientific">Victivallis vadensis</name>
    <dbReference type="NCBI Taxonomy" id="172901"/>
    <lineage>
        <taxon>Bacteria</taxon>
        <taxon>Pseudomonadati</taxon>
        <taxon>Lentisphaerota</taxon>
        <taxon>Lentisphaeria</taxon>
        <taxon>Victivallales</taxon>
        <taxon>Victivallaceae</taxon>
        <taxon>Victivallis</taxon>
    </lineage>
</organism>
<evidence type="ECO:0000313" key="4">
    <source>
        <dbReference type="EMBL" id="PVY44736.1"/>
    </source>
</evidence>
<dbReference type="NCBIfam" id="TIGR02532">
    <property type="entry name" value="IV_pilin_GFxxxE"/>
    <property type="match status" value="1"/>
</dbReference>
<protein>
    <submittedName>
        <fullName evidence="4">Prepilin-type N-terminal cleavage/methylation domain-containing protein/prepilin-type processing-associated H-X9-DG protein</fullName>
    </submittedName>
</protein>
<dbReference type="InterPro" id="IPR011453">
    <property type="entry name" value="DUF1559"/>
</dbReference>
<feature type="transmembrane region" description="Helical" evidence="2">
    <location>
        <begin position="6"/>
        <end position="29"/>
    </location>
</feature>
<dbReference type="GO" id="GO:0015628">
    <property type="term" value="P:protein secretion by the type II secretion system"/>
    <property type="evidence" value="ECO:0007669"/>
    <property type="project" value="InterPro"/>
</dbReference>
<gene>
    <name evidence="4" type="ORF">C8D82_10565</name>
</gene>
<name>A0A2U1B7S4_9BACT</name>
<feature type="domain" description="DUF1559" evidence="3">
    <location>
        <begin position="31"/>
        <end position="155"/>
    </location>
</feature>
<dbReference type="RefSeq" id="WP_165832824.1">
    <property type="nucleotide sequence ID" value="NZ_CABMMC010000195.1"/>
</dbReference>
<keyword evidence="1" id="KW-0488">Methylation</keyword>
<evidence type="ECO:0000259" key="3">
    <source>
        <dbReference type="Pfam" id="PF07596"/>
    </source>
</evidence>
<proteinExistence type="predicted"/>
<dbReference type="PANTHER" id="PTHR30093">
    <property type="entry name" value="GENERAL SECRETION PATHWAY PROTEIN G"/>
    <property type="match status" value="1"/>
</dbReference>
<dbReference type="GO" id="GO:0015627">
    <property type="term" value="C:type II protein secretion system complex"/>
    <property type="evidence" value="ECO:0007669"/>
    <property type="project" value="InterPro"/>
</dbReference>
<dbReference type="Pfam" id="PF07596">
    <property type="entry name" value="SBP_bac_10"/>
    <property type="match status" value="1"/>
</dbReference>
<keyword evidence="2" id="KW-1133">Transmembrane helix</keyword>
<dbReference type="InterPro" id="IPR000983">
    <property type="entry name" value="Bac_GSPG_pilin"/>
</dbReference>
<dbReference type="AlphaFoldDB" id="A0A2U1B7S4"/>
<keyword evidence="2" id="KW-0472">Membrane</keyword>
<evidence type="ECO:0000313" key="5">
    <source>
        <dbReference type="Proteomes" id="UP000245959"/>
    </source>
</evidence>
<dbReference type="Proteomes" id="UP000245959">
    <property type="component" value="Unassembled WGS sequence"/>
</dbReference>
<dbReference type="InterPro" id="IPR012902">
    <property type="entry name" value="N_methyl_site"/>
</dbReference>
<dbReference type="GeneID" id="78294384"/>